<dbReference type="RefSeq" id="WP_013384241.1">
    <property type="nucleotide sequence ID" value="NC_017384.1"/>
</dbReference>
<protein>
    <submittedName>
        <fullName evidence="2">Uncharacterized protein</fullName>
    </submittedName>
</protein>
<reference evidence="2 3" key="1">
    <citation type="journal article" date="2011" name="J. Bacteriol.">
        <title>Complete genome sequence of the industrial strain Ketogulonicigenium vulgare WSH-001.</title>
        <authorList>
            <person name="Liu L."/>
            <person name="Li Y."/>
            <person name="Zhang J."/>
            <person name="Zhou Z."/>
            <person name="Liu J."/>
            <person name="Li X."/>
            <person name="Zhou J."/>
            <person name="Du G."/>
            <person name="Wang L."/>
            <person name="Chen J."/>
        </authorList>
    </citation>
    <scope>NUCLEOTIDE SEQUENCE [LARGE SCALE GENOMIC DNA]</scope>
    <source>
        <strain evidence="2 3">WSH-001</strain>
    </source>
</reference>
<keyword evidence="3" id="KW-1185">Reference proteome</keyword>
<dbReference type="EMBL" id="CP002018">
    <property type="protein sequence ID" value="AEM40784.1"/>
    <property type="molecule type" value="Genomic_DNA"/>
</dbReference>
<dbReference type="HOGENOM" id="CLU_1616818_0_0_5"/>
<dbReference type="AlphaFoldDB" id="F9Y5V9"/>
<organism evidence="2 3">
    <name type="scientific">Ketogulonicigenium vulgare (strain WSH-001)</name>
    <dbReference type="NCBI Taxonomy" id="759362"/>
    <lineage>
        <taxon>Bacteria</taxon>
        <taxon>Pseudomonadati</taxon>
        <taxon>Pseudomonadota</taxon>
        <taxon>Alphaproteobacteria</taxon>
        <taxon>Rhodobacterales</taxon>
        <taxon>Roseobacteraceae</taxon>
        <taxon>Ketogulonicigenium</taxon>
    </lineage>
</organism>
<dbReference type="KEGG" id="kvl:KVU_0945"/>
<keyword evidence="1" id="KW-0732">Signal</keyword>
<proteinExistence type="predicted"/>
<name>F9Y5V9_KETVW</name>
<dbReference type="OrthoDB" id="7866572at2"/>
<feature type="chain" id="PRO_5003395701" evidence="1">
    <location>
        <begin position="19"/>
        <end position="164"/>
    </location>
</feature>
<accession>F9Y5V9</accession>
<evidence type="ECO:0000256" key="1">
    <source>
        <dbReference type="SAM" id="SignalP"/>
    </source>
</evidence>
<gene>
    <name evidence="2" type="ordered locus">KVU_0945</name>
</gene>
<dbReference type="Proteomes" id="UP000000692">
    <property type="component" value="Chromosome"/>
</dbReference>
<sequence length="164" mass="17425">MRKFILIAALTLPVASAAAPLVSTDPFPEPGSTVYVNLPAGAVEITENTVEGFGLFAHAGSDQEVLLASQYLPRVLVVEGDSALLEMYTGGNACPVMFAWITYADGILRSSGEFGTCAEEGDYVVENGLPVFTLGDLEDESAAIAYRYDPATAQIAERPVEMTR</sequence>
<evidence type="ECO:0000313" key="2">
    <source>
        <dbReference type="EMBL" id="AEM40784.1"/>
    </source>
</evidence>
<dbReference type="PATRIC" id="fig|759362.5.peg.976"/>
<evidence type="ECO:0000313" key="3">
    <source>
        <dbReference type="Proteomes" id="UP000000692"/>
    </source>
</evidence>
<feature type="signal peptide" evidence="1">
    <location>
        <begin position="1"/>
        <end position="18"/>
    </location>
</feature>